<keyword evidence="1" id="KW-1133">Transmembrane helix</keyword>
<dbReference type="AlphaFoldDB" id="A0A2M9XHZ2"/>
<organism evidence="2 3">
    <name type="scientific">Leptospira hartskeerlii</name>
    <dbReference type="NCBI Taxonomy" id="2023177"/>
    <lineage>
        <taxon>Bacteria</taxon>
        <taxon>Pseudomonadati</taxon>
        <taxon>Spirochaetota</taxon>
        <taxon>Spirochaetia</taxon>
        <taxon>Leptospirales</taxon>
        <taxon>Leptospiraceae</taxon>
        <taxon>Leptospira</taxon>
    </lineage>
</organism>
<evidence type="ECO:0008006" key="4">
    <source>
        <dbReference type="Google" id="ProtNLM"/>
    </source>
</evidence>
<keyword evidence="1" id="KW-0812">Transmembrane</keyword>
<evidence type="ECO:0000313" key="2">
    <source>
        <dbReference type="EMBL" id="PJZ27279.1"/>
    </source>
</evidence>
<dbReference type="PANTHER" id="PTHR36443">
    <property type="entry name" value="BSR5223 PROTEIN"/>
    <property type="match status" value="1"/>
</dbReference>
<protein>
    <recommendedName>
        <fullName evidence="4">DUF2905 domain-containing protein</fullName>
    </recommendedName>
</protein>
<dbReference type="OrthoDB" id="332211at2"/>
<reference evidence="2 3" key="1">
    <citation type="submission" date="2017-07" db="EMBL/GenBank/DDBJ databases">
        <title>Leptospira spp. isolated from tropical soils.</title>
        <authorList>
            <person name="Thibeaux R."/>
            <person name="Iraola G."/>
            <person name="Ferres I."/>
            <person name="Bierque E."/>
            <person name="Girault D."/>
            <person name="Soupe-Gilbert M.-E."/>
            <person name="Picardeau M."/>
            <person name="Goarant C."/>
        </authorList>
    </citation>
    <scope>NUCLEOTIDE SEQUENCE [LARGE SCALE GENOMIC DNA]</scope>
    <source>
        <strain evidence="2 3">MCA1-C-A1</strain>
    </source>
</reference>
<dbReference type="EMBL" id="NPDN01000001">
    <property type="protein sequence ID" value="PJZ27279.1"/>
    <property type="molecule type" value="Genomic_DNA"/>
</dbReference>
<proteinExistence type="predicted"/>
<feature type="transmembrane region" description="Helical" evidence="1">
    <location>
        <begin position="7"/>
        <end position="30"/>
    </location>
</feature>
<dbReference type="PANTHER" id="PTHR36443:SF1">
    <property type="entry name" value="BSR5223 PROTEIN"/>
    <property type="match status" value="1"/>
</dbReference>
<evidence type="ECO:0000313" key="3">
    <source>
        <dbReference type="Proteomes" id="UP000232196"/>
    </source>
</evidence>
<sequence length="76" mass="8725">MEPLGKTFLWIGAFFLIIGAIILFGPKLPFISSLGNLPGDFKIERENFKFYFPFATSILISIGLSLLLYLWNRFIH</sequence>
<gene>
    <name evidence="2" type="ORF">CH357_01635</name>
</gene>
<keyword evidence="3" id="KW-1185">Reference proteome</keyword>
<comment type="caution">
    <text evidence="2">The sequence shown here is derived from an EMBL/GenBank/DDBJ whole genome shotgun (WGS) entry which is preliminary data.</text>
</comment>
<dbReference type="InterPro" id="IPR021320">
    <property type="entry name" value="DUF2905"/>
</dbReference>
<dbReference type="Pfam" id="PF11146">
    <property type="entry name" value="DUF2905"/>
    <property type="match status" value="1"/>
</dbReference>
<keyword evidence="1" id="KW-0472">Membrane</keyword>
<evidence type="ECO:0000256" key="1">
    <source>
        <dbReference type="SAM" id="Phobius"/>
    </source>
</evidence>
<dbReference type="Proteomes" id="UP000232196">
    <property type="component" value="Unassembled WGS sequence"/>
</dbReference>
<feature type="transmembrane region" description="Helical" evidence="1">
    <location>
        <begin position="50"/>
        <end position="71"/>
    </location>
</feature>
<accession>A0A2M9XHZ2</accession>
<dbReference type="RefSeq" id="WP_100705026.1">
    <property type="nucleotide sequence ID" value="NZ_NPDL01000004.1"/>
</dbReference>
<name>A0A2M9XHZ2_9LEPT</name>